<sequence length="949" mass="105070">MPRIRGGLWARCRLCACIVALTASVFGVGYVARSQAQAPAAPGAPTTAQQPSIAFYYGAKPPVAELQAFDMVVVEPDSGFDPTQHALASTQWLSYVSLGEVLPSRSYFKSIPQSWLIGGNTAWNSHVVDQAAPEWPAFYVDQVITPLWQRGFRGFFLDTLDSYQLVAKSDDDRRKQEAGMVAVIRAIKAKYPEARLVLNRGFEILPQVHTLVQAVAFESLFRGWDQGGNRFTEVSASDRDWLLGQARTIRESYRLPVISIDYCPPADRACARNTAAQIKALGIIPYVADPALSQVGIGQIEVMPRRILMVIDTPSDISLDDSSANRIGAMPLNYLGYSVEYAHVSQQLPEGVLNDRYAGIVVWLNNSIVPNQARYAQWIRQQMDNGIRVAFMGRFGMSVDGAMGQALGLDAVRGRATRELEIVSRDPMIGFETQPMPDRREAVSVRVRDDARSLLRLRAGQYEVDAAAITRWGGYVLAPFVVMTMDDVNQNRWVVQPLDFLRQALALQPMPVPDVTTENGRRLMLTHIDGDGFASRAEFPGAQYGADALLKDILERYRVPTTWSVIEGEIAATGMYPQLAPVLEPLARKIYALPYVEVASHTFSHPYDWARTLEKEKDRSTAGYDSFHLEIPGYSMDLDREITGTRDYINEKLIPPGKKVKVLLWSGDCQPPAEAVRKAYAAGMLNMNGGDTLISRSNPSWTAIAPIGLNKGEGAFQVFAPHQNENIYTNEWSGPYYGFERVIETFEMTDKPIRFKPLNIYYHTYSGTKAASMRALRKVYDYAMSQPVMPIYASDYIRKALDFQTFAVARDGDTWVVRGAGDLRTVRVPGQATPQLAGSQGVVGFSPANGGQGTYVHLDGGTARFRVGSNTPAQPYIAEASGVTRNLVRTGNSMRFDFRGDYKPFFRVAGGSQCRVTVDGVAQRGTRVEVAASEQSSQTFRRVHVDCAE</sequence>
<evidence type="ECO:0000313" key="1">
    <source>
        <dbReference type="EMBL" id="TMS58557.1"/>
    </source>
</evidence>
<proteinExistence type="predicted"/>
<reference evidence="1" key="1">
    <citation type="submission" date="2019-05" db="EMBL/GenBank/DDBJ databases">
        <title>Revised genome assembly of Burkholderiaceae (previously Ralstonia) sp. PBA.</title>
        <authorList>
            <person name="Gan H.M."/>
        </authorList>
    </citation>
    <scope>NUCLEOTIDE SEQUENCE</scope>
    <source>
        <strain evidence="1">PBA</strain>
    </source>
</reference>
<gene>
    <name evidence="1" type="ORF">MW7_007485</name>
</gene>
<protein>
    <submittedName>
        <fullName evidence="1">Uncharacterized protein</fullName>
    </submittedName>
</protein>
<evidence type="ECO:0000313" key="2">
    <source>
        <dbReference type="Proteomes" id="UP000004277"/>
    </source>
</evidence>
<dbReference type="Proteomes" id="UP000004277">
    <property type="component" value="Unassembled WGS sequence"/>
</dbReference>
<comment type="caution">
    <text evidence="1">The sequence shown here is derived from an EMBL/GenBank/DDBJ whole genome shotgun (WGS) entry which is preliminary data.</text>
</comment>
<organism evidence="1 2">
    <name type="scientific">Imbroritus primus</name>
    <dbReference type="NCBI Taxonomy" id="3058603"/>
    <lineage>
        <taxon>Bacteria</taxon>
        <taxon>Pseudomonadati</taxon>
        <taxon>Pseudomonadota</taxon>
        <taxon>Betaproteobacteria</taxon>
        <taxon>Burkholderiales</taxon>
        <taxon>Burkholderiaceae</taxon>
        <taxon>Imbroritus</taxon>
    </lineage>
</organism>
<dbReference type="EMBL" id="AKCV02000015">
    <property type="protein sequence ID" value="TMS58557.1"/>
    <property type="molecule type" value="Genomic_DNA"/>
</dbReference>
<keyword evidence="2" id="KW-1185">Reference proteome</keyword>
<accession>A0ACD3SQM2</accession>
<name>A0ACD3SQM2_9BURK</name>